<dbReference type="Proteomes" id="UP001345963">
    <property type="component" value="Unassembled WGS sequence"/>
</dbReference>
<name>A0ABU7C1X7_9TELE</name>
<gene>
    <name evidence="1" type="ORF">ATANTOWER_012682</name>
</gene>
<sequence>MRSRIQAADMRLRDRMRCSVIRGELKVEPLLLLTEESVEVVQASDQGAIWAPPFAVFLGKSHWKETPGKTQNSLEGLYILYCLGNALESPRMSCRVLLGRGMSGLPSWICCPHDTVLR</sequence>
<protein>
    <submittedName>
        <fullName evidence="1">Uncharacterized protein</fullName>
    </submittedName>
</protein>
<keyword evidence="2" id="KW-1185">Reference proteome</keyword>
<organism evidence="1 2">
    <name type="scientific">Ataeniobius toweri</name>
    <dbReference type="NCBI Taxonomy" id="208326"/>
    <lineage>
        <taxon>Eukaryota</taxon>
        <taxon>Metazoa</taxon>
        <taxon>Chordata</taxon>
        <taxon>Craniata</taxon>
        <taxon>Vertebrata</taxon>
        <taxon>Euteleostomi</taxon>
        <taxon>Actinopterygii</taxon>
        <taxon>Neopterygii</taxon>
        <taxon>Teleostei</taxon>
        <taxon>Neoteleostei</taxon>
        <taxon>Acanthomorphata</taxon>
        <taxon>Ovalentaria</taxon>
        <taxon>Atherinomorphae</taxon>
        <taxon>Cyprinodontiformes</taxon>
        <taxon>Goodeidae</taxon>
        <taxon>Ataeniobius</taxon>
    </lineage>
</organism>
<evidence type="ECO:0000313" key="1">
    <source>
        <dbReference type="EMBL" id="MED6256732.1"/>
    </source>
</evidence>
<evidence type="ECO:0000313" key="2">
    <source>
        <dbReference type="Proteomes" id="UP001345963"/>
    </source>
</evidence>
<accession>A0ABU7C1X7</accession>
<reference evidence="1 2" key="1">
    <citation type="submission" date="2021-07" db="EMBL/GenBank/DDBJ databases">
        <authorList>
            <person name="Palmer J.M."/>
        </authorList>
    </citation>
    <scope>NUCLEOTIDE SEQUENCE [LARGE SCALE GENOMIC DNA]</scope>
    <source>
        <strain evidence="1 2">AT_MEX2019</strain>
        <tissue evidence="1">Muscle</tissue>
    </source>
</reference>
<comment type="caution">
    <text evidence="1">The sequence shown here is derived from an EMBL/GenBank/DDBJ whole genome shotgun (WGS) entry which is preliminary data.</text>
</comment>
<proteinExistence type="predicted"/>
<dbReference type="EMBL" id="JAHUTI010078704">
    <property type="protein sequence ID" value="MED6256732.1"/>
    <property type="molecule type" value="Genomic_DNA"/>
</dbReference>